<comment type="caution">
    <text evidence="4">The sequence shown here is derived from an EMBL/GenBank/DDBJ whole genome shotgun (WGS) entry which is preliminary data.</text>
</comment>
<protein>
    <submittedName>
        <fullName evidence="4">DUF4105 domain-containing protein</fullName>
    </submittedName>
</protein>
<dbReference type="EMBL" id="BAAAFR010000008">
    <property type="protein sequence ID" value="GAA0323967.1"/>
    <property type="molecule type" value="Genomic_DNA"/>
</dbReference>
<feature type="domain" description="Lnb N-terminal periplasmic" evidence="1">
    <location>
        <begin position="151"/>
        <end position="307"/>
    </location>
</feature>
<dbReference type="InterPro" id="IPR025178">
    <property type="entry name" value="Lnb_N"/>
</dbReference>
<reference evidence="5" key="1">
    <citation type="journal article" date="2019" name="Int. J. Syst. Evol. Microbiol.">
        <title>The Global Catalogue of Microorganisms (GCM) 10K type strain sequencing project: providing services to taxonomists for standard genome sequencing and annotation.</title>
        <authorList>
            <consortium name="The Broad Institute Genomics Platform"/>
            <consortium name="The Broad Institute Genome Sequencing Center for Infectious Disease"/>
            <person name="Wu L."/>
            <person name="Ma J."/>
        </authorList>
    </citation>
    <scope>NUCLEOTIDE SEQUENCE [LARGE SCALE GENOMIC DNA]</scope>
    <source>
        <strain evidence="5">JCM 16343</strain>
    </source>
</reference>
<keyword evidence="5" id="KW-1185">Reference proteome</keyword>
<feature type="domain" description="DUF7840" evidence="2">
    <location>
        <begin position="477"/>
        <end position="645"/>
    </location>
</feature>
<dbReference type="InterPro" id="IPR057165">
    <property type="entry name" value="DUF7843"/>
</dbReference>
<dbReference type="Proteomes" id="UP001501787">
    <property type="component" value="Unassembled WGS sequence"/>
</dbReference>
<dbReference type="Pfam" id="PF25222">
    <property type="entry name" value="DUF7840"/>
    <property type="match status" value="1"/>
</dbReference>
<dbReference type="Pfam" id="PF13387">
    <property type="entry name" value="Lnb_N"/>
    <property type="match status" value="1"/>
</dbReference>
<gene>
    <name evidence="4" type="ORF">GCM10009129_22220</name>
</gene>
<dbReference type="InterPro" id="IPR057162">
    <property type="entry name" value="DUF7840"/>
</dbReference>
<accession>A0ABP3FRI3</accession>
<dbReference type="RefSeq" id="WP_343778605.1">
    <property type="nucleotide sequence ID" value="NZ_BAAAFR010000008.1"/>
</dbReference>
<sequence>MYTGVIVAVHTLAAHAAMPSEAPRQISDAAGTKNAPVVMHERIVPEAPTVYTSPSVHEQQLHSLATHPQWQHLLFYKNNKAEVISDNFYLTQPKAQSTKSLRPYDELVATLQAANDKATLCRYPARYLWLSHQLPDFQVDLAACSDLPNANQQVSLMLVSSYLKNPASSFGHVLVKTRDAKAPFSDSHQAAVQGGLSSEDLLNDTYNFGARIPSNENGVMYALKGLFGFYDAGFSKTEFFKQDAVYSKNEQRDMWEYVLNLDTFHTQLLNYHLYEAQQARFDYYFIKQNCGYRSGEILELVSDIKTTERLGAWYAPDYVFDQLVEYQNSDEPLIAAVRYLPSEQTQLRATFVQLPKKVQTAINAFIDSEDISALAALSEKEQALATDFLILHRNYKISQDDTSEHRAIKKALLSQRFLLPADNTLATLPVPDKPSPALSNKTTQTKVSIGSNDAKLGVSLFVKDPLNTYTDIDKRFEAIQLTLGYDYDDNDVAVTDFVFLDMQQIEDVAQPLHGEPKLSWQLKTGAREDIFTGAHHSPYATAGIGAGIKFDDDMLGYGMLNTAVHDQELHADVGLELGLRVKAQDRAAELSYQLTKRASHPAAQLTTLTLRQQLSKNNDARLIMTHGEDTYDSDGVSASAAWHHYW</sequence>
<organism evidence="4 5">
    <name type="scientific">Psychrobacter aestuarii</name>
    <dbReference type="NCBI Taxonomy" id="556327"/>
    <lineage>
        <taxon>Bacteria</taxon>
        <taxon>Pseudomonadati</taxon>
        <taxon>Pseudomonadota</taxon>
        <taxon>Gammaproteobacteria</taxon>
        <taxon>Moraxellales</taxon>
        <taxon>Moraxellaceae</taxon>
        <taxon>Psychrobacter</taxon>
    </lineage>
</organism>
<evidence type="ECO:0000259" key="3">
    <source>
        <dbReference type="Pfam" id="PF25225"/>
    </source>
</evidence>
<evidence type="ECO:0000313" key="5">
    <source>
        <dbReference type="Proteomes" id="UP001501787"/>
    </source>
</evidence>
<dbReference type="Pfam" id="PF25225">
    <property type="entry name" value="DUF7843"/>
    <property type="match status" value="1"/>
</dbReference>
<proteinExistence type="predicted"/>
<evidence type="ECO:0000313" key="4">
    <source>
        <dbReference type="EMBL" id="GAA0323967.1"/>
    </source>
</evidence>
<name>A0ABP3FRI3_9GAMM</name>
<feature type="domain" description="DUF7843" evidence="3">
    <location>
        <begin position="63"/>
        <end position="133"/>
    </location>
</feature>
<evidence type="ECO:0000259" key="2">
    <source>
        <dbReference type="Pfam" id="PF25222"/>
    </source>
</evidence>
<evidence type="ECO:0000259" key="1">
    <source>
        <dbReference type="Pfam" id="PF13387"/>
    </source>
</evidence>